<evidence type="ECO:0000256" key="4">
    <source>
        <dbReference type="ARBA" id="ARBA00022960"/>
    </source>
</evidence>
<dbReference type="Gene3D" id="3.40.710.10">
    <property type="entry name" value="DD-peptidase/beta-lactamase superfamily"/>
    <property type="match status" value="1"/>
</dbReference>
<dbReference type="InterPro" id="IPR018044">
    <property type="entry name" value="Peptidase_S11"/>
</dbReference>
<dbReference type="PRINTS" id="PR00725">
    <property type="entry name" value="DADACBPTASE1"/>
</dbReference>
<dbReference type="PANTHER" id="PTHR21581:SF6">
    <property type="entry name" value="TRAFFICKING PROTEIN PARTICLE COMPLEX SUBUNIT 12"/>
    <property type="match status" value="1"/>
</dbReference>
<evidence type="ECO:0000256" key="5">
    <source>
        <dbReference type="ARBA" id="ARBA00022984"/>
    </source>
</evidence>
<dbReference type="InterPro" id="IPR001967">
    <property type="entry name" value="Peptidase_S11_N"/>
</dbReference>
<feature type="active site" description="Acyl-ester intermediate" evidence="7">
    <location>
        <position position="93"/>
    </location>
</feature>
<feature type="domain" description="Peptidase S11 D-alanyl-D-alanine carboxypeptidase A N-terminal" evidence="10">
    <location>
        <begin position="60"/>
        <end position="296"/>
    </location>
</feature>
<evidence type="ECO:0000313" key="12">
    <source>
        <dbReference type="Proteomes" id="UP000183954"/>
    </source>
</evidence>
<evidence type="ECO:0000256" key="3">
    <source>
        <dbReference type="ARBA" id="ARBA00022801"/>
    </source>
</evidence>
<dbReference type="Proteomes" id="UP000183954">
    <property type="component" value="Unassembled WGS sequence"/>
</dbReference>
<dbReference type="GO" id="GO:0071555">
    <property type="term" value="P:cell wall organization"/>
    <property type="evidence" value="ECO:0007669"/>
    <property type="project" value="UniProtKB-KW"/>
</dbReference>
<proteinExistence type="inferred from homology"/>
<keyword evidence="12" id="KW-1185">Reference proteome</keyword>
<evidence type="ECO:0000256" key="1">
    <source>
        <dbReference type="ARBA" id="ARBA00007164"/>
    </source>
</evidence>
<accession>A0A1M6FBB0</accession>
<dbReference type="STRING" id="1121420.SAMN02746098_04909"/>
<dbReference type="GO" id="GO:0008360">
    <property type="term" value="P:regulation of cell shape"/>
    <property type="evidence" value="ECO:0007669"/>
    <property type="project" value="UniProtKB-KW"/>
</dbReference>
<keyword evidence="3" id="KW-0378">Hydrolase</keyword>
<comment type="similarity">
    <text evidence="1 9">Belongs to the peptidase S11 family.</text>
</comment>
<dbReference type="GO" id="GO:0006508">
    <property type="term" value="P:proteolysis"/>
    <property type="evidence" value="ECO:0007669"/>
    <property type="project" value="InterPro"/>
</dbReference>
<evidence type="ECO:0000256" key="9">
    <source>
        <dbReference type="RuleBase" id="RU004016"/>
    </source>
</evidence>
<evidence type="ECO:0000259" key="10">
    <source>
        <dbReference type="Pfam" id="PF00768"/>
    </source>
</evidence>
<feature type="active site" description="Proton acceptor" evidence="7">
    <location>
        <position position="96"/>
    </location>
</feature>
<organism evidence="11 12">
    <name type="scientific">Desulfosporosinus lacus DSM 15449</name>
    <dbReference type="NCBI Taxonomy" id="1121420"/>
    <lineage>
        <taxon>Bacteria</taxon>
        <taxon>Bacillati</taxon>
        <taxon>Bacillota</taxon>
        <taxon>Clostridia</taxon>
        <taxon>Eubacteriales</taxon>
        <taxon>Desulfitobacteriaceae</taxon>
        <taxon>Desulfosporosinus</taxon>
    </lineage>
</organism>
<evidence type="ECO:0000256" key="8">
    <source>
        <dbReference type="PIRSR" id="PIRSR618044-2"/>
    </source>
</evidence>
<sequence>MRKTKRKSKFWTLLLMIGVIVIAFKSNITLTGQSLFGKIDGDKAGSVPVSTTFDSADFISTDNLHSSNAILVRLDNQKVLLEKNSKQKVFPASLTKIMTAIVAIEKLPDLKKSIVLPNSMFRELYKADASMAGFTANERVRAIDLLYGVMLPSGGECCIGLAEHIAGSEKEFVEIMNQKAAELGMRNTHFTNTTGLHDDKHYTTVKDLSILLSYALKNNTFEKVFTASHYSTPPTNVHSGGITFDSTLFKNLENPAIDGGRILGGKTGYTNEAGLCLASLAQKDGREYILVTAGAKGNHESAQYAIEDAYTVYDKFFKHT</sequence>
<keyword evidence="11" id="KW-0121">Carboxypeptidase</keyword>
<evidence type="ECO:0000256" key="6">
    <source>
        <dbReference type="ARBA" id="ARBA00023316"/>
    </source>
</evidence>
<protein>
    <submittedName>
        <fullName evidence="11">D-alanyl-D-alanine carboxypeptidase (Penicillin-binding protein 5/6)</fullName>
    </submittedName>
</protein>
<dbReference type="SUPFAM" id="SSF56601">
    <property type="entry name" value="beta-lactamase/transpeptidase-like"/>
    <property type="match status" value="1"/>
</dbReference>
<dbReference type="RefSeq" id="WP_073032976.1">
    <property type="nucleotide sequence ID" value="NZ_FQXJ01000030.1"/>
</dbReference>
<feature type="active site" evidence="7">
    <location>
        <position position="153"/>
    </location>
</feature>
<dbReference type="PANTHER" id="PTHR21581">
    <property type="entry name" value="D-ALANYL-D-ALANINE CARBOXYPEPTIDASE"/>
    <property type="match status" value="1"/>
</dbReference>
<dbReference type="GO" id="GO:0009002">
    <property type="term" value="F:serine-type D-Ala-D-Ala carboxypeptidase activity"/>
    <property type="evidence" value="ECO:0007669"/>
    <property type="project" value="InterPro"/>
</dbReference>
<name>A0A1M6FBB0_9FIRM</name>
<dbReference type="EMBL" id="FQXJ01000030">
    <property type="protein sequence ID" value="SHI94957.1"/>
    <property type="molecule type" value="Genomic_DNA"/>
</dbReference>
<evidence type="ECO:0000313" key="11">
    <source>
        <dbReference type="EMBL" id="SHI94957.1"/>
    </source>
</evidence>
<keyword evidence="6" id="KW-0961">Cell wall biogenesis/degradation</keyword>
<evidence type="ECO:0000256" key="2">
    <source>
        <dbReference type="ARBA" id="ARBA00022729"/>
    </source>
</evidence>
<gene>
    <name evidence="11" type="ORF">SAMN02746098_04909</name>
</gene>
<keyword evidence="11" id="KW-0645">Protease</keyword>
<dbReference type="AlphaFoldDB" id="A0A1M6FBB0"/>
<dbReference type="InterPro" id="IPR012338">
    <property type="entry name" value="Beta-lactam/transpept-like"/>
</dbReference>
<dbReference type="Pfam" id="PF00768">
    <property type="entry name" value="Peptidase_S11"/>
    <property type="match status" value="1"/>
</dbReference>
<dbReference type="OrthoDB" id="9791132at2"/>
<dbReference type="GO" id="GO:0009252">
    <property type="term" value="P:peptidoglycan biosynthetic process"/>
    <property type="evidence" value="ECO:0007669"/>
    <property type="project" value="UniProtKB-KW"/>
</dbReference>
<keyword evidence="2" id="KW-0732">Signal</keyword>
<keyword evidence="5" id="KW-0573">Peptidoglycan synthesis</keyword>
<feature type="binding site" evidence="8">
    <location>
        <position position="266"/>
    </location>
    <ligand>
        <name>substrate</name>
    </ligand>
</feature>
<reference evidence="12" key="1">
    <citation type="submission" date="2016-11" db="EMBL/GenBank/DDBJ databases">
        <authorList>
            <person name="Varghese N."/>
            <person name="Submissions S."/>
        </authorList>
    </citation>
    <scope>NUCLEOTIDE SEQUENCE [LARGE SCALE GENOMIC DNA]</scope>
    <source>
        <strain evidence="12">DSM 15449</strain>
    </source>
</reference>
<evidence type="ECO:0000256" key="7">
    <source>
        <dbReference type="PIRSR" id="PIRSR618044-1"/>
    </source>
</evidence>
<keyword evidence="4" id="KW-0133">Cell shape</keyword>